<name>A0A7N0TXR0_KALFE</name>
<keyword evidence="2" id="KW-1185">Reference proteome</keyword>
<organism evidence="1 2">
    <name type="scientific">Kalanchoe fedtschenkoi</name>
    <name type="common">Lavender scallops</name>
    <name type="synonym">South American air plant</name>
    <dbReference type="NCBI Taxonomy" id="63787"/>
    <lineage>
        <taxon>Eukaryota</taxon>
        <taxon>Viridiplantae</taxon>
        <taxon>Streptophyta</taxon>
        <taxon>Embryophyta</taxon>
        <taxon>Tracheophyta</taxon>
        <taxon>Spermatophyta</taxon>
        <taxon>Magnoliopsida</taxon>
        <taxon>eudicotyledons</taxon>
        <taxon>Gunneridae</taxon>
        <taxon>Pentapetalae</taxon>
        <taxon>Saxifragales</taxon>
        <taxon>Crassulaceae</taxon>
        <taxon>Kalanchoe</taxon>
    </lineage>
</organism>
<evidence type="ECO:0000313" key="1">
    <source>
        <dbReference type="EnsemblPlants" id="Kaladp0047s0179.1.v1.1.CDS.1"/>
    </source>
</evidence>
<reference evidence="1" key="1">
    <citation type="submission" date="2021-01" db="UniProtKB">
        <authorList>
            <consortium name="EnsemblPlants"/>
        </authorList>
    </citation>
    <scope>IDENTIFICATION</scope>
</reference>
<proteinExistence type="predicted"/>
<dbReference type="Gramene" id="Kaladp0047s0179.1.v1.1">
    <property type="protein sequence ID" value="Kaladp0047s0179.1.v1.1.CDS.1"/>
    <property type="gene ID" value="Kaladp0047s0179.v1.1"/>
</dbReference>
<dbReference type="AlphaFoldDB" id="A0A7N0TXR0"/>
<dbReference type="EnsemblPlants" id="Kaladp0047s0179.1.v1.1">
    <property type="protein sequence ID" value="Kaladp0047s0179.1.v1.1.CDS.1"/>
    <property type="gene ID" value="Kaladp0047s0179.v1.1"/>
</dbReference>
<evidence type="ECO:0000313" key="2">
    <source>
        <dbReference type="Proteomes" id="UP000594263"/>
    </source>
</evidence>
<dbReference type="Proteomes" id="UP000594263">
    <property type="component" value="Unplaced"/>
</dbReference>
<sequence length="166" mass="19004">MMKSARKKLKNLWARKKKKKSRYLEYNNGASSSEHHHCCRCSFSYPAYAQPSAPPLPSNWVDMEQTHEPTSPEFGLGYEELSIQEETANHKEILVKQSSRVDVPGTNIQAADNRISSSYQQYMVPNPVFGLPVSEKTVRCAKFFGFFFKFGSHLLSCFCPCLRIRD</sequence>
<protein>
    <submittedName>
        <fullName evidence="1">Uncharacterized protein</fullName>
    </submittedName>
</protein>
<accession>A0A7N0TXR0</accession>
<dbReference type="OMA" id="CVINFGA"/>